<dbReference type="PANTHER" id="PTHR32026:SF27">
    <property type="entry name" value="METHYLTRANSFERASE FKBM DOMAIN-CONTAINING PROTEIN-RELATED"/>
    <property type="match status" value="1"/>
</dbReference>
<accession>A0A7E4VDM2</accession>
<feature type="domain" description="Methyltransferase" evidence="1">
    <location>
        <begin position="91"/>
        <end position="304"/>
    </location>
</feature>
<dbReference type="WBParaSite" id="Pan_g19638.t1">
    <property type="protein sequence ID" value="Pan_g19638.t1"/>
    <property type="gene ID" value="Pan_g19638"/>
</dbReference>
<organism evidence="2 3">
    <name type="scientific">Panagrellus redivivus</name>
    <name type="common">Microworm</name>
    <dbReference type="NCBI Taxonomy" id="6233"/>
    <lineage>
        <taxon>Eukaryota</taxon>
        <taxon>Metazoa</taxon>
        <taxon>Ecdysozoa</taxon>
        <taxon>Nematoda</taxon>
        <taxon>Chromadorea</taxon>
        <taxon>Rhabditida</taxon>
        <taxon>Tylenchina</taxon>
        <taxon>Panagrolaimomorpha</taxon>
        <taxon>Panagrolaimoidea</taxon>
        <taxon>Panagrolaimidae</taxon>
        <taxon>Panagrellus</taxon>
    </lineage>
</organism>
<dbReference type="InterPro" id="IPR026913">
    <property type="entry name" value="METTL24"/>
</dbReference>
<evidence type="ECO:0000313" key="2">
    <source>
        <dbReference type="Proteomes" id="UP000492821"/>
    </source>
</evidence>
<reference evidence="3" key="2">
    <citation type="submission" date="2020-10" db="UniProtKB">
        <authorList>
            <consortium name="WormBaseParasite"/>
        </authorList>
    </citation>
    <scope>IDENTIFICATION</scope>
</reference>
<sequence>MASIQSKWIGLFSFIVGFALYPVVFHPSYNGGHVITHIQSILTDVDTDGVEKLTTTTKKSVTVAPAVPVVSLMDCGNILDDNLTIPITIDKRTIEHSRKKSNKRKHRVKMTDVAEFHNILADEVLCTNLFRVGRIGDGGKWICGPQFIQNWDRKCVLYGFGINDDPSFEEEMTQITNKSCEIVAVDVNRNRQSVYRLNRIGAHYVETKLAPETTHNTTNVKDLMAKFNHTYIDILKMDIEGSEYPLEDDILELEICQMMIELHIWDTGSYSKFFKFLQKAAKAGFVLVNHEVNFMTLKCIEVTLMHTKCISRFGGVVPIANYLSLE</sequence>
<dbReference type="InterPro" id="IPR025714">
    <property type="entry name" value="Methyltranfer_dom"/>
</dbReference>
<dbReference type="AlphaFoldDB" id="A0A7E4VDM2"/>
<protein>
    <submittedName>
        <fullName evidence="3">Methyltranfer_dom domain-containing protein</fullName>
    </submittedName>
</protein>
<dbReference type="Pfam" id="PF13383">
    <property type="entry name" value="Methyltransf_22"/>
    <property type="match status" value="1"/>
</dbReference>
<keyword evidence="2" id="KW-1185">Reference proteome</keyword>
<dbReference type="PANTHER" id="PTHR32026">
    <property type="entry name" value="METHYLTRANSFERASE-LIKE PROTEIN 24"/>
    <property type="match status" value="1"/>
</dbReference>
<evidence type="ECO:0000313" key="3">
    <source>
        <dbReference type="WBParaSite" id="Pan_g19638.t1"/>
    </source>
</evidence>
<proteinExistence type="predicted"/>
<name>A0A7E4VDM2_PANRE</name>
<evidence type="ECO:0000259" key="1">
    <source>
        <dbReference type="Pfam" id="PF13383"/>
    </source>
</evidence>
<dbReference type="Proteomes" id="UP000492821">
    <property type="component" value="Unassembled WGS sequence"/>
</dbReference>
<reference evidence="2" key="1">
    <citation type="journal article" date="2013" name="Genetics">
        <title>The draft genome and transcriptome of Panagrellus redivivus are shaped by the harsh demands of a free-living lifestyle.</title>
        <authorList>
            <person name="Srinivasan J."/>
            <person name="Dillman A.R."/>
            <person name="Macchietto M.G."/>
            <person name="Heikkinen L."/>
            <person name="Lakso M."/>
            <person name="Fracchia K.M."/>
            <person name="Antoshechkin I."/>
            <person name="Mortazavi A."/>
            <person name="Wong G."/>
            <person name="Sternberg P.W."/>
        </authorList>
    </citation>
    <scope>NUCLEOTIDE SEQUENCE [LARGE SCALE GENOMIC DNA]</scope>
    <source>
        <strain evidence="2">MT8872</strain>
    </source>
</reference>